<dbReference type="InterPro" id="IPR036755">
    <property type="entry name" value="SRS_dom_sf"/>
</dbReference>
<accession>A0A0F7UMR1</accession>
<feature type="chain" id="PRO_5002523211" evidence="1">
    <location>
        <begin position="25"/>
        <end position="391"/>
    </location>
</feature>
<proteinExistence type="predicted"/>
<keyword evidence="1" id="KW-0732">Signal</keyword>
<reference evidence="2" key="1">
    <citation type="journal article" date="2015" name="PLoS ONE">
        <title>Comprehensive Evaluation of Toxoplasma gondii VEG and Neospora caninum LIV Genomes with Tachyzoite Stage Transcriptome and Proteome Defines Novel Transcript Features.</title>
        <authorList>
            <person name="Ramaprasad A."/>
            <person name="Mourier T."/>
            <person name="Naeem R."/>
            <person name="Malas T.B."/>
            <person name="Moussa E."/>
            <person name="Panigrahi A."/>
            <person name="Vermont S.J."/>
            <person name="Otto T.D."/>
            <person name="Wastling J."/>
            <person name="Pain A."/>
        </authorList>
    </citation>
    <scope>NUCLEOTIDE SEQUENCE</scope>
    <source>
        <strain evidence="2">Liverpool</strain>
    </source>
</reference>
<feature type="signal peptide" evidence="1">
    <location>
        <begin position="1"/>
        <end position="24"/>
    </location>
</feature>
<gene>
    <name evidence="2" type="ORF">BN1204_068920</name>
</gene>
<dbReference type="EMBL" id="LN714488">
    <property type="protein sequence ID" value="CEL71228.1"/>
    <property type="molecule type" value="Genomic_DNA"/>
</dbReference>
<organism evidence="2">
    <name type="scientific">Neospora caninum (strain Liverpool)</name>
    <dbReference type="NCBI Taxonomy" id="572307"/>
    <lineage>
        <taxon>Eukaryota</taxon>
        <taxon>Sar</taxon>
        <taxon>Alveolata</taxon>
        <taxon>Apicomplexa</taxon>
        <taxon>Conoidasida</taxon>
        <taxon>Coccidia</taxon>
        <taxon>Eucoccidiorida</taxon>
        <taxon>Eimeriorina</taxon>
        <taxon>Sarcocystidae</taxon>
        <taxon>Neospora</taxon>
    </lineage>
</organism>
<name>A0A0F7UMR1_NEOCL</name>
<sequence length="391" mass="41085">MIFRQGRACVAALGCLVAAVHVFGNLSLDCVRATSVGSVGKNSDDKGKVASTKIDLDPKDLGQFGYVPPGDGRDPAGDEVQECKYPTDGEGVGRLDVLVPGSLVVAVRCPDGSSSDFTPANHTLAYTVNSDGSCDTTTAVDLDTLISHAVLDERKEKGDPLLGSMRFFAGGLPLDSEKKACFVCKGKTGSNKGKSCEVIVTVPKASLPTGGCGLYTLVVIPQRAVDFSVTRIRLLEVGYSAGLPISRRNVLCCVRPPDSLVCNPNGDPPENMLTFQGDGSEKTATVHCPPGYSNLDSPDEDGYVMTGPQCMTKAKLEDVLGSGSTIKTVELKSPPRGVSKSYQVTATSSFAEPRILCMRCVPGDGENKPAKTEDCELVVFLPVVEGKSGVL</sequence>
<evidence type="ECO:0000313" key="2">
    <source>
        <dbReference type="EMBL" id="CEL71228.1"/>
    </source>
</evidence>
<dbReference type="Gene3D" id="2.60.40.1320">
    <property type="entry name" value="SRS domain"/>
    <property type="match status" value="2"/>
</dbReference>
<protein>
    <submittedName>
        <fullName evidence="2">SRS domain-containing protein</fullName>
    </submittedName>
</protein>
<evidence type="ECO:0000256" key="1">
    <source>
        <dbReference type="SAM" id="SignalP"/>
    </source>
</evidence>
<dbReference type="AlphaFoldDB" id="A0A0F7UMR1"/>